<dbReference type="PANTHER" id="PTHR30435">
    <property type="entry name" value="FLAGELLAR PROTEIN"/>
    <property type="match status" value="1"/>
</dbReference>
<dbReference type="AlphaFoldDB" id="A0A948W558"/>
<feature type="domain" description="Flagellar hook protein FlgE/F/G-like D1" evidence="4">
    <location>
        <begin position="81"/>
        <end position="143"/>
    </location>
</feature>
<evidence type="ECO:0000313" key="5">
    <source>
        <dbReference type="EMBL" id="MBU2692947.1"/>
    </source>
</evidence>
<evidence type="ECO:0000256" key="1">
    <source>
        <dbReference type="ARBA" id="ARBA00009677"/>
    </source>
</evidence>
<dbReference type="GO" id="GO:0071978">
    <property type="term" value="P:bacterial-type flagellum-dependent swarming motility"/>
    <property type="evidence" value="ECO:0007669"/>
    <property type="project" value="TreeGrafter"/>
</dbReference>
<accession>A0A948W558</accession>
<sequence length="234" mass="24670">MRGLVISGSAIRPALTLQQVLANNLANSSVSGFRADRTAFHNLLTAQTGSLTEASGASLTMQVDETPGALETTGEPLHLALIGHGYFTVATEEGEKYTRSGDFFLGPDGTIQTYGGAELQTESGPIMVSSASQVVVESSGEVLVDGQSAGRLRLVQFKDPTSLSHAGGGLLSSDAEPEEASGLQVVQGRLEGSNVSPIHTMTEMITILRFLEANQKAFQAQDQSLDGLMRWAMQ</sequence>
<dbReference type="InterPro" id="IPR010930">
    <property type="entry name" value="Flg_bb/hook_C_dom"/>
</dbReference>
<evidence type="ECO:0000256" key="2">
    <source>
        <dbReference type="RuleBase" id="RU362116"/>
    </source>
</evidence>
<feature type="domain" description="Flagellar basal-body/hook protein C-terminal" evidence="3">
    <location>
        <begin position="187"/>
        <end position="226"/>
    </location>
</feature>
<comment type="similarity">
    <text evidence="1 2">Belongs to the flagella basal body rod proteins family.</text>
</comment>
<protein>
    <submittedName>
        <fullName evidence="5">Flagellar hook-basal body complex protein</fullName>
    </submittedName>
</protein>
<dbReference type="InterPro" id="IPR020013">
    <property type="entry name" value="Flagellar_FlgE/F/G"/>
</dbReference>
<keyword evidence="5" id="KW-0969">Cilium</keyword>
<dbReference type="SUPFAM" id="SSF117143">
    <property type="entry name" value="Flagellar hook protein flgE"/>
    <property type="match status" value="1"/>
</dbReference>
<dbReference type="EMBL" id="JAHJDP010000107">
    <property type="protein sequence ID" value="MBU2692947.1"/>
    <property type="molecule type" value="Genomic_DNA"/>
</dbReference>
<evidence type="ECO:0000259" key="4">
    <source>
        <dbReference type="Pfam" id="PF22692"/>
    </source>
</evidence>
<name>A0A948W558_UNCEI</name>
<reference evidence="5" key="1">
    <citation type="submission" date="2021-05" db="EMBL/GenBank/DDBJ databases">
        <title>Energy efficiency and biological interactions define the core microbiome of deep oligotrophic groundwater.</title>
        <authorList>
            <person name="Mehrshad M."/>
            <person name="Lopez-Fernandez M."/>
            <person name="Bell E."/>
            <person name="Bernier-Latmani R."/>
            <person name="Bertilsson S."/>
            <person name="Dopson M."/>
        </authorList>
    </citation>
    <scope>NUCLEOTIDE SEQUENCE</scope>
    <source>
        <strain evidence="5">Modern_marine.mb.64</strain>
    </source>
</reference>
<comment type="caution">
    <text evidence="5">The sequence shown here is derived from an EMBL/GenBank/DDBJ whole genome shotgun (WGS) entry which is preliminary data.</text>
</comment>
<dbReference type="Pfam" id="PF22692">
    <property type="entry name" value="LlgE_F_G_D1"/>
    <property type="match status" value="1"/>
</dbReference>
<organism evidence="5 6">
    <name type="scientific">Eiseniibacteriota bacterium</name>
    <dbReference type="NCBI Taxonomy" id="2212470"/>
    <lineage>
        <taxon>Bacteria</taxon>
        <taxon>Candidatus Eiseniibacteriota</taxon>
    </lineage>
</organism>
<keyword evidence="5" id="KW-0966">Cell projection</keyword>
<dbReference type="Proteomes" id="UP000777784">
    <property type="component" value="Unassembled WGS sequence"/>
</dbReference>
<dbReference type="InterPro" id="IPR053967">
    <property type="entry name" value="LlgE_F_G-like_D1"/>
</dbReference>
<keyword evidence="5" id="KW-0282">Flagellum</keyword>
<evidence type="ECO:0000259" key="3">
    <source>
        <dbReference type="Pfam" id="PF06429"/>
    </source>
</evidence>
<keyword evidence="2" id="KW-0975">Bacterial flagellum</keyword>
<evidence type="ECO:0000313" key="6">
    <source>
        <dbReference type="Proteomes" id="UP000777784"/>
    </source>
</evidence>
<dbReference type="PANTHER" id="PTHR30435:SF19">
    <property type="entry name" value="FLAGELLAR BASAL-BODY ROD PROTEIN FLGG"/>
    <property type="match status" value="1"/>
</dbReference>
<dbReference type="InterPro" id="IPR037925">
    <property type="entry name" value="FlgE/F/G-like"/>
</dbReference>
<dbReference type="GO" id="GO:0009425">
    <property type="term" value="C:bacterial-type flagellum basal body"/>
    <property type="evidence" value="ECO:0007669"/>
    <property type="project" value="UniProtKB-SubCell"/>
</dbReference>
<proteinExistence type="inferred from homology"/>
<comment type="subcellular location">
    <subcellularLocation>
        <location evidence="2">Bacterial flagellum basal body</location>
    </subcellularLocation>
</comment>
<gene>
    <name evidence="5" type="ORF">KJ970_18675</name>
</gene>
<dbReference type="Pfam" id="PF06429">
    <property type="entry name" value="Flg_bbr_C"/>
    <property type="match status" value="1"/>
</dbReference>
<dbReference type="NCBIfam" id="TIGR03506">
    <property type="entry name" value="FlgEFG_subfam"/>
    <property type="match status" value="1"/>
</dbReference>